<dbReference type="Pfam" id="PF17113">
    <property type="entry name" value="AmpE"/>
    <property type="match status" value="1"/>
</dbReference>
<feature type="transmembrane region" description="Helical" evidence="1">
    <location>
        <begin position="153"/>
        <end position="171"/>
    </location>
</feature>
<protein>
    <recommendedName>
        <fullName evidence="3">Adenosylcobinamide-phosphate synthase</fullName>
    </recommendedName>
</protein>
<dbReference type="PANTHER" id="PTHR38684">
    <property type="entry name" value="PROTEIN AMPE"/>
    <property type="match status" value="1"/>
</dbReference>
<reference evidence="2" key="1">
    <citation type="submission" date="2018-06" db="EMBL/GenBank/DDBJ databases">
        <authorList>
            <person name="Zhirakovskaya E."/>
        </authorList>
    </citation>
    <scope>NUCLEOTIDE SEQUENCE</scope>
</reference>
<dbReference type="InterPro" id="IPR031347">
    <property type="entry name" value="AmpE"/>
</dbReference>
<organism evidence="2">
    <name type="scientific">hydrothermal vent metagenome</name>
    <dbReference type="NCBI Taxonomy" id="652676"/>
    <lineage>
        <taxon>unclassified sequences</taxon>
        <taxon>metagenomes</taxon>
        <taxon>ecological metagenomes</taxon>
    </lineage>
</organism>
<evidence type="ECO:0008006" key="3">
    <source>
        <dbReference type="Google" id="ProtNLM"/>
    </source>
</evidence>
<dbReference type="GO" id="GO:0005886">
    <property type="term" value="C:plasma membrane"/>
    <property type="evidence" value="ECO:0007669"/>
    <property type="project" value="TreeGrafter"/>
</dbReference>
<dbReference type="AlphaFoldDB" id="A0A3B0YPM5"/>
<keyword evidence="1" id="KW-0472">Membrane</keyword>
<name>A0A3B0YPM5_9ZZZZ</name>
<evidence type="ECO:0000313" key="2">
    <source>
        <dbReference type="EMBL" id="VAW77477.1"/>
    </source>
</evidence>
<feature type="transmembrane region" description="Helical" evidence="1">
    <location>
        <begin position="43"/>
        <end position="62"/>
    </location>
</feature>
<proteinExistence type="predicted"/>
<gene>
    <name evidence="2" type="ORF">MNBD_GAMMA12-1471</name>
</gene>
<keyword evidence="1" id="KW-1133">Transmembrane helix</keyword>
<keyword evidence="1" id="KW-0812">Transmembrane</keyword>
<feature type="transmembrane region" description="Helical" evidence="1">
    <location>
        <begin position="74"/>
        <end position="92"/>
    </location>
</feature>
<dbReference type="EMBL" id="UOFL01000131">
    <property type="protein sequence ID" value="VAW77477.1"/>
    <property type="molecule type" value="Genomic_DNA"/>
</dbReference>
<dbReference type="GO" id="GO:0046677">
    <property type="term" value="P:response to antibiotic"/>
    <property type="evidence" value="ECO:0007669"/>
    <property type="project" value="TreeGrafter"/>
</dbReference>
<dbReference type="InterPro" id="IPR052966">
    <property type="entry name" value="Beta-lactamase_Reg"/>
</dbReference>
<feature type="transmembrane region" description="Helical" evidence="1">
    <location>
        <begin position="287"/>
        <end position="309"/>
    </location>
</feature>
<accession>A0A3B0YPM5</accession>
<sequence>MLFITIIIALALELMVTHSVKIKKTHWLIAYREWIISLFRKNLFWDGPIGVLAILVIPVVLISLLQTSSFYNDSLYGLTGLILGVLLLVYSFRYSSLDQAIESLSVSAVDSEEQFLAAEKAAMGELLGQSQPAIQYRYSVLTEAVMVQANERLFAVIFWFLIFGPAGALAYRLSWFMYEHPLDPGTIEPSDDDLDAASYRLFGILSWVPARICAAGYALAGGFEDALSEWSELSMKGKYDFCKSNYKVLAKTGMAALHIGRYESTLEDDDLVDKMVSVNAVKAARALVLRTLLLACVIISIVTITGWIVT</sequence>
<dbReference type="PANTHER" id="PTHR38684:SF1">
    <property type="entry name" value="PROTEIN AMPE"/>
    <property type="match status" value="1"/>
</dbReference>
<evidence type="ECO:0000256" key="1">
    <source>
        <dbReference type="SAM" id="Phobius"/>
    </source>
</evidence>